<keyword evidence="1" id="KW-1133">Transmembrane helix</keyword>
<dbReference type="HOGENOM" id="CLU_2683819_0_0_11"/>
<gene>
    <name evidence="2" type="ordered locus">MODMU_2380</name>
</gene>
<sequence>MRPGLKFARRSRRDQRGLSLAWLTCVLALGVVGWLRIGASQTPEWLVVMWPLCWVAVFSLYVLLVRRDEPPDGW</sequence>
<evidence type="ECO:0000313" key="3">
    <source>
        <dbReference type="Proteomes" id="UP000006461"/>
    </source>
</evidence>
<reference evidence="2 3" key="1">
    <citation type="journal article" date="2012" name="J. Bacteriol.">
        <title>Genome Sequence of Radiation-Resistant Modestobacter marinus Strain BC501, a Representative Actinobacterium That Thrives on Calcareous Stone Surfaces.</title>
        <authorList>
            <person name="Normand P."/>
            <person name="Gury J."/>
            <person name="Pujic P."/>
            <person name="Chouaia B."/>
            <person name="Crotti E."/>
            <person name="Brusetti L."/>
            <person name="Daffonchio D."/>
            <person name="Vacherie B."/>
            <person name="Barbe V."/>
            <person name="Medigue C."/>
            <person name="Calteau A."/>
            <person name="Ghodhbane-Gtari F."/>
            <person name="Essoussi I."/>
            <person name="Nouioui I."/>
            <person name="Abbassi-Ghozzi I."/>
            <person name="Gtari M."/>
        </authorList>
    </citation>
    <scope>NUCLEOTIDE SEQUENCE [LARGE SCALE GENOMIC DNA]</scope>
    <source>
        <strain evidence="3">BC 501</strain>
    </source>
</reference>
<dbReference type="AlphaFoldDB" id="I4EWP6"/>
<keyword evidence="1" id="KW-0472">Membrane</keyword>
<keyword evidence="1" id="KW-0812">Transmembrane</keyword>
<dbReference type="Proteomes" id="UP000006461">
    <property type="component" value="Chromosome"/>
</dbReference>
<protein>
    <submittedName>
        <fullName evidence="2">Uncharacterized protein</fullName>
    </submittedName>
</protein>
<feature type="transmembrane region" description="Helical" evidence="1">
    <location>
        <begin position="20"/>
        <end position="39"/>
    </location>
</feature>
<evidence type="ECO:0000256" key="1">
    <source>
        <dbReference type="SAM" id="Phobius"/>
    </source>
</evidence>
<accession>I4EWP6</accession>
<evidence type="ECO:0000313" key="2">
    <source>
        <dbReference type="EMBL" id="CCH87809.1"/>
    </source>
</evidence>
<name>I4EWP6_MODI5</name>
<feature type="transmembrane region" description="Helical" evidence="1">
    <location>
        <begin position="45"/>
        <end position="64"/>
    </location>
</feature>
<dbReference type="EMBL" id="FO203431">
    <property type="protein sequence ID" value="CCH87809.1"/>
    <property type="molecule type" value="Genomic_DNA"/>
</dbReference>
<organism evidence="2 3">
    <name type="scientific">Modestobacter italicus (strain DSM 44449 / CECT 9708 / BC 501)</name>
    <dbReference type="NCBI Taxonomy" id="2732864"/>
    <lineage>
        <taxon>Bacteria</taxon>
        <taxon>Bacillati</taxon>
        <taxon>Actinomycetota</taxon>
        <taxon>Actinomycetes</taxon>
        <taxon>Geodermatophilales</taxon>
        <taxon>Geodermatophilaceae</taxon>
        <taxon>Modestobacter</taxon>
    </lineage>
</organism>
<dbReference type="KEGG" id="mmar:MODMU_2380"/>
<proteinExistence type="predicted"/>
<keyword evidence="3" id="KW-1185">Reference proteome</keyword>